<dbReference type="VEuPathDB" id="VectorBase:GPAI012826"/>
<reference evidence="4" key="1">
    <citation type="submission" date="2014-03" db="EMBL/GenBank/DDBJ databases">
        <authorList>
            <person name="Aksoy S."/>
            <person name="Warren W."/>
            <person name="Wilson R.K."/>
        </authorList>
    </citation>
    <scope>NUCLEOTIDE SEQUENCE [LARGE SCALE GENOMIC DNA]</scope>
    <source>
        <strain evidence="4">IAEA</strain>
    </source>
</reference>
<dbReference type="EnsemblMetazoa" id="GPAI012826-RA">
    <property type="protein sequence ID" value="GPAI012826-PA"/>
    <property type="gene ID" value="GPAI012826"/>
</dbReference>
<evidence type="ECO:0000256" key="2">
    <source>
        <dbReference type="SAM" id="Phobius"/>
    </source>
</evidence>
<evidence type="ECO:0000256" key="1">
    <source>
        <dbReference type="SAM" id="MobiDB-lite"/>
    </source>
</evidence>
<feature type="compositionally biased region" description="Basic residues" evidence="1">
    <location>
        <begin position="117"/>
        <end position="126"/>
    </location>
</feature>
<accession>A0A1A9ZFA5</accession>
<proteinExistence type="predicted"/>
<dbReference type="AlphaFoldDB" id="A0A1A9ZFA5"/>
<reference evidence="3" key="2">
    <citation type="submission" date="2020-05" db="UniProtKB">
        <authorList>
            <consortium name="EnsemblMetazoa"/>
        </authorList>
    </citation>
    <scope>IDENTIFICATION</scope>
    <source>
        <strain evidence="3">IAEA</strain>
    </source>
</reference>
<feature type="compositionally biased region" description="Low complexity" evidence="1">
    <location>
        <begin position="103"/>
        <end position="116"/>
    </location>
</feature>
<sequence>MGPFQIFGKTIHHLCDAVIGLLVSLLFFLAKEFFKFCLVLFLAYTIASAIFCTWSEPVYGVQRYGQKNAHFSDGPMNNSRLSAGNLEGSFSKYPFIVEIPSKSYADSSSQSKGPSGSRKHQLAFKK</sequence>
<name>A0A1A9ZFA5_GLOPL</name>
<evidence type="ECO:0000313" key="3">
    <source>
        <dbReference type="EnsemblMetazoa" id="GPAI012826-PA"/>
    </source>
</evidence>
<keyword evidence="4" id="KW-1185">Reference proteome</keyword>
<dbReference type="Proteomes" id="UP000092445">
    <property type="component" value="Unassembled WGS sequence"/>
</dbReference>
<evidence type="ECO:0000313" key="4">
    <source>
        <dbReference type="Proteomes" id="UP000092445"/>
    </source>
</evidence>
<keyword evidence="2" id="KW-0472">Membrane</keyword>
<feature type="region of interest" description="Disordered" evidence="1">
    <location>
        <begin position="103"/>
        <end position="126"/>
    </location>
</feature>
<keyword evidence="2" id="KW-1133">Transmembrane helix</keyword>
<keyword evidence="2" id="KW-0812">Transmembrane</keyword>
<protein>
    <submittedName>
        <fullName evidence="3">Uncharacterized protein</fullName>
    </submittedName>
</protein>
<feature type="transmembrane region" description="Helical" evidence="2">
    <location>
        <begin position="12"/>
        <end position="30"/>
    </location>
</feature>
<feature type="transmembrane region" description="Helical" evidence="2">
    <location>
        <begin position="36"/>
        <end position="54"/>
    </location>
</feature>
<organism evidence="3 4">
    <name type="scientific">Glossina pallidipes</name>
    <name type="common">Tsetse fly</name>
    <dbReference type="NCBI Taxonomy" id="7398"/>
    <lineage>
        <taxon>Eukaryota</taxon>
        <taxon>Metazoa</taxon>
        <taxon>Ecdysozoa</taxon>
        <taxon>Arthropoda</taxon>
        <taxon>Hexapoda</taxon>
        <taxon>Insecta</taxon>
        <taxon>Pterygota</taxon>
        <taxon>Neoptera</taxon>
        <taxon>Endopterygota</taxon>
        <taxon>Diptera</taxon>
        <taxon>Brachycera</taxon>
        <taxon>Muscomorpha</taxon>
        <taxon>Hippoboscoidea</taxon>
        <taxon>Glossinidae</taxon>
        <taxon>Glossina</taxon>
    </lineage>
</organism>